<keyword evidence="4" id="KW-1185">Reference proteome</keyword>
<name>A0AAE0T795_9BIVA</name>
<dbReference type="PANTHER" id="PTHR47566">
    <property type="match status" value="1"/>
</dbReference>
<organism evidence="3 4">
    <name type="scientific">Potamilus streckersoni</name>
    <dbReference type="NCBI Taxonomy" id="2493646"/>
    <lineage>
        <taxon>Eukaryota</taxon>
        <taxon>Metazoa</taxon>
        <taxon>Spiralia</taxon>
        <taxon>Lophotrochozoa</taxon>
        <taxon>Mollusca</taxon>
        <taxon>Bivalvia</taxon>
        <taxon>Autobranchia</taxon>
        <taxon>Heteroconchia</taxon>
        <taxon>Palaeoheterodonta</taxon>
        <taxon>Unionida</taxon>
        <taxon>Unionoidea</taxon>
        <taxon>Unionidae</taxon>
        <taxon>Ambleminae</taxon>
        <taxon>Lampsilini</taxon>
        <taxon>Potamilus</taxon>
    </lineage>
</organism>
<evidence type="ECO:0000256" key="2">
    <source>
        <dbReference type="ARBA" id="ARBA00022737"/>
    </source>
</evidence>
<proteinExistence type="predicted"/>
<comment type="caution">
    <text evidence="3">The sequence shown here is derived from an EMBL/GenBank/DDBJ whole genome shotgun (WGS) entry which is preliminary data.</text>
</comment>
<sequence length="419" mass="46445">MIKLFGKTGTENGQSKRYLTPFLVPFLLVLSVFAYGCDDNKSETVAETERKYFYVPDANFARILKYKDAVWITTIDGVNRLNIDAVSKFEGSLDIASSNIKSLEGIEYFTSLTGLNCDNNQLKTLDVSKNVNLTWLRCDNNQLKTLDVSKNVNLTWLRCDNNQLKTLDVSKNVNLTWLRCDNNQLKTLDVSGAVNLEALDCEDNQLKTLDVSKNVNLTRLDCEYNQLQTLDVSKNVNLTGLDCYNNLLKTLDVSQNVKLWWLSCSDNQLQTLDVSGAVNLTWLSCFDNQLQTLDVSGAVNLKTLNVGCERGCEFEDVDVGCGQECEFDVVELLFKLLEEFGYAGYAIRNNGGNSNSGLTSVKVHSSVATHQELKNAKNATGLQIDTYTAASGSTTYTQAICDFDPSTGLRASTARACTP</sequence>
<dbReference type="PANTHER" id="PTHR47566:SF1">
    <property type="entry name" value="PROTEIN NUD1"/>
    <property type="match status" value="1"/>
</dbReference>
<dbReference type="EMBL" id="JAEAOA010000085">
    <property type="protein sequence ID" value="KAK3605150.1"/>
    <property type="molecule type" value="Genomic_DNA"/>
</dbReference>
<evidence type="ECO:0000313" key="3">
    <source>
        <dbReference type="EMBL" id="KAK3605150.1"/>
    </source>
</evidence>
<evidence type="ECO:0000313" key="4">
    <source>
        <dbReference type="Proteomes" id="UP001195483"/>
    </source>
</evidence>
<accession>A0AAE0T795</accession>
<dbReference type="Proteomes" id="UP001195483">
    <property type="component" value="Unassembled WGS sequence"/>
</dbReference>
<dbReference type="GO" id="GO:0035591">
    <property type="term" value="F:signaling adaptor activity"/>
    <property type="evidence" value="ECO:0007669"/>
    <property type="project" value="TreeGrafter"/>
</dbReference>
<evidence type="ECO:0000256" key="1">
    <source>
        <dbReference type="ARBA" id="ARBA00022614"/>
    </source>
</evidence>
<dbReference type="Gene3D" id="3.80.10.10">
    <property type="entry name" value="Ribonuclease Inhibitor"/>
    <property type="match status" value="1"/>
</dbReference>
<reference evidence="3" key="2">
    <citation type="journal article" date="2021" name="Genome Biol. Evol.">
        <title>Developing a high-quality reference genome for a parasitic bivalve with doubly uniparental inheritance (Bivalvia: Unionida).</title>
        <authorList>
            <person name="Smith C.H."/>
        </authorList>
    </citation>
    <scope>NUCLEOTIDE SEQUENCE</scope>
    <source>
        <strain evidence="3">CHS0354</strain>
        <tissue evidence="3">Mantle</tissue>
    </source>
</reference>
<dbReference type="SUPFAM" id="SSF52058">
    <property type="entry name" value="L domain-like"/>
    <property type="match status" value="1"/>
</dbReference>
<gene>
    <name evidence="3" type="ORF">CHS0354_000819</name>
</gene>
<keyword evidence="2" id="KW-0677">Repeat</keyword>
<keyword evidence="1" id="KW-0433">Leucine-rich repeat</keyword>
<dbReference type="InterPro" id="IPR032675">
    <property type="entry name" value="LRR_dom_sf"/>
</dbReference>
<dbReference type="AlphaFoldDB" id="A0AAE0T795"/>
<protein>
    <submittedName>
        <fullName evidence="3">Uncharacterized protein</fullName>
    </submittedName>
</protein>
<reference evidence="3" key="3">
    <citation type="submission" date="2023-05" db="EMBL/GenBank/DDBJ databases">
        <authorList>
            <person name="Smith C.H."/>
        </authorList>
    </citation>
    <scope>NUCLEOTIDE SEQUENCE</scope>
    <source>
        <strain evidence="3">CHS0354</strain>
        <tissue evidence="3">Mantle</tissue>
    </source>
</reference>
<dbReference type="InterPro" id="IPR052574">
    <property type="entry name" value="CDIRP"/>
</dbReference>
<reference evidence="3" key="1">
    <citation type="journal article" date="2021" name="Genome Biol. Evol.">
        <title>A High-Quality Reference Genome for a Parasitic Bivalve with Doubly Uniparental Inheritance (Bivalvia: Unionida).</title>
        <authorList>
            <person name="Smith C.H."/>
        </authorList>
    </citation>
    <scope>NUCLEOTIDE SEQUENCE</scope>
    <source>
        <strain evidence="3">CHS0354</strain>
    </source>
</reference>